<comment type="caution">
    <text evidence="5">The sequence shown here is derived from an EMBL/GenBank/DDBJ whole genome shotgun (WGS) entry which is preliminary data.</text>
</comment>
<evidence type="ECO:0000313" key="6">
    <source>
        <dbReference type="Proteomes" id="UP000264445"/>
    </source>
</evidence>
<dbReference type="GO" id="GO:0016020">
    <property type="term" value="C:membrane"/>
    <property type="evidence" value="ECO:0007669"/>
    <property type="project" value="InterPro"/>
</dbReference>
<sequence>MVEIELKNISYFRDGKYILKNVYFKFEKNGIYTVVGPSGAGKSTMLKLINRLIEPTEGAIFINGVEYKNIDVILLRRKIGMVFQRPFLFEGTVKENIELGPSLKGEKNIDALFYLEAVGLSKDYLFKDVNNLSGGEAQRVSIARALANSPEVLLLDEPTSSLDPTSTSIIEELIKRLNREGIMVILVTHNMEQAKRIGDYTLFLYKGELIEARKTWEFFENPISEVSKLFLEGKLKEMIE</sequence>
<gene>
    <name evidence="5" type="ORF">DEA61_03875</name>
</gene>
<evidence type="ECO:0000259" key="4">
    <source>
        <dbReference type="PROSITE" id="PS50893"/>
    </source>
</evidence>
<dbReference type="AlphaFoldDB" id="A0A357VL37"/>
<accession>A0A357VL37</accession>
<dbReference type="RefSeq" id="WP_278428876.1">
    <property type="nucleotide sequence ID" value="NZ_DOLB01000067.1"/>
</dbReference>
<dbReference type="SMART" id="SM00382">
    <property type="entry name" value="AAA"/>
    <property type="match status" value="1"/>
</dbReference>
<dbReference type="PANTHER" id="PTHR43423">
    <property type="entry name" value="ABC TRANSPORTER I FAMILY MEMBER 17"/>
    <property type="match status" value="1"/>
</dbReference>
<evidence type="ECO:0000256" key="2">
    <source>
        <dbReference type="ARBA" id="ARBA00022741"/>
    </source>
</evidence>
<keyword evidence="3 5" id="KW-0067">ATP-binding</keyword>
<dbReference type="GO" id="GO:0005315">
    <property type="term" value="F:phosphate transmembrane transporter activity"/>
    <property type="evidence" value="ECO:0007669"/>
    <property type="project" value="InterPro"/>
</dbReference>
<name>A0A357VL37_9THEO</name>
<organism evidence="5 6">
    <name type="scientific">Caldanaerobacter subterraneus</name>
    <dbReference type="NCBI Taxonomy" id="911092"/>
    <lineage>
        <taxon>Bacteria</taxon>
        <taxon>Bacillati</taxon>
        <taxon>Bacillota</taxon>
        <taxon>Clostridia</taxon>
        <taxon>Thermoanaerobacterales</taxon>
        <taxon>Thermoanaerobacteraceae</taxon>
        <taxon>Caldanaerobacter</taxon>
    </lineage>
</organism>
<dbReference type="GO" id="GO:0005524">
    <property type="term" value="F:ATP binding"/>
    <property type="evidence" value="ECO:0007669"/>
    <property type="project" value="UniProtKB-KW"/>
</dbReference>
<reference evidence="5 6" key="1">
    <citation type="journal article" date="2018" name="Nat. Biotechnol.">
        <title>A standardized bacterial taxonomy based on genome phylogeny substantially revises the tree of life.</title>
        <authorList>
            <person name="Parks D.H."/>
            <person name="Chuvochina M."/>
            <person name="Waite D.W."/>
            <person name="Rinke C."/>
            <person name="Skarshewski A."/>
            <person name="Chaumeil P.A."/>
            <person name="Hugenholtz P."/>
        </authorList>
    </citation>
    <scope>NUCLEOTIDE SEQUENCE [LARGE SCALE GENOMIC DNA]</scope>
    <source>
        <strain evidence="5">UBA12544</strain>
    </source>
</reference>
<dbReference type="InterPro" id="IPR003439">
    <property type="entry name" value="ABC_transporter-like_ATP-bd"/>
</dbReference>
<dbReference type="Pfam" id="PF00005">
    <property type="entry name" value="ABC_tran"/>
    <property type="match status" value="1"/>
</dbReference>
<dbReference type="InterPro" id="IPR017871">
    <property type="entry name" value="ABC_transporter-like_CS"/>
</dbReference>
<dbReference type="Gene3D" id="3.40.50.300">
    <property type="entry name" value="P-loop containing nucleotide triphosphate hydrolases"/>
    <property type="match status" value="1"/>
</dbReference>
<evidence type="ECO:0000256" key="1">
    <source>
        <dbReference type="ARBA" id="ARBA00022448"/>
    </source>
</evidence>
<dbReference type="CDD" id="cd03260">
    <property type="entry name" value="ABC_PstB_phosphate_transporter"/>
    <property type="match status" value="1"/>
</dbReference>
<dbReference type="PROSITE" id="PS00211">
    <property type="entry name" value="ABC_TRANSPORTER_1"/>
    <property type="match status" value="1"/>
</dbReference>
<keyword evidence="2" id="KW-0547">Nucleotide-binding</keyword>
<dbReference type="InterPro" id="IPR003593">
    <property type="entry name" value="AAA+_ATPase"/>
</dbReference>
<keyword evidence="1" id="KW-0813">Transport</keyword>
<dbReference type="SUPFAM" id="SSF52540">
    <property type="entry name" value="P-loop containing nucleoside triphosphate hydrolases"/>
    <property type="match status" value="1"/>
</dbReference>
<dbReference type="InterPro" id="IPR005670">
    <property type="entry name" value="PstB-like"/>
</dbReference>
<proteinExistence type="predicted"/>
<dbReference type="EMBL" id="DOLB01000067">
    <property type="protein sequence ID" value="HBT48982.1"/>
    <property type="molecule type" value="Genomic_DNA"/>
</dbReference>
<evidence type="ECO:0000313" key="5">
    <source>
        <dbReference type="EMBL" id="HBT48982.1"/>
    </source>
</evidence>
<protein>
    <submittedName>
        <fullName evidence="5">Phosphate ABC transporter ATP-binding protein</fullName>
    </submittedName>
</protein>
<dbReference type="PROSITE" id="PS50893">
    <property type="entry name" value="ABC_TRANSPORTER_2"/>
    <property type="match status" value="1"/>
</dbReference>
<dbReference type="PANTHER" id="PTHR43423:SF1">
    <property type="entry name" value="ABC TRANSPORTER I FAMILY MEMBER 17"/>
    <property type="match status" value="1"/>
</dbReference>
<evidence type="ECO:0000256" key="3">
    <source>
        <dbReference type="ARBA" id="ARBA00022840"/>
    </source>
</evidence>
<dbReference type="Proteomes" id="UP000264445">
    <property type="component" value="Unassembled WGS sequence"/>
</dbReference>
<dbReference type="GO" id="GO:0016887">
    <property type="term" value="F:ATP hydrolysis activity"/>
    <property type="evidence" value="ECO:0007669"/>
    <property type="project" value="InterPro"/>
</dbReference>
<dbReference type="InterPro" id="IPR027417">
    <property type="entry name" value="P-loop_NTPase"/>
</dbReference>
<feature type="domain" description="ABC transporter" evidence="4">
    <location>
        <begin position="4"/>
        <end position="231"/>
    </location>
</feature>
<dbReference type="GO" id="GO:0035435">
    <property type="term" value="P:phosphate ion transmembrane transport"/>
    <property type="evidence" value="ECO:0007669"/>
    <property type="project" value="InterPro"/>
</dbReference>